<evidence type="ECO:0000313" key="2">
    <source>
        <dbReference type="EMBL" id="RKP34135.1"/>
    </source>
</evidence>
<name>A0A4P9ZLW5_9FUNG</name>
<organism evidence="2 3">
    <name type="scientific">Dimargaris cristalligena</name>
    <dbReference type="NCBI Taxonomy" id="215637"/>
    <lineage>
        <taxon>Eukaryota</taxon>
        <taxon>Fungi</taxon>
        <taxon>Fungi incertae sedis</taxon>
        <taxon>Zoopagomycota</taxon>
        <taxon>Kickxellomycotina</taxon>
        <taxon>Dimargaritomycetes</taxon>
        <taxon>Dimargaritales</taxon>
        <taxon>Dimargaritaceae</taxon>
        <taxon>Dimargaris</taxon>
    </lineage>
</organism>
<gene>
    <name evidence="2" type="ORF">BJ085DRAFT_39418</name>
</gene>
<dbReference type="AlphaFoldDB" id="A0A4P9ZLW5"/>
<dbReference type="Proteomes" id="UP000268162">
    <property type="component" value="Unassembled WGS sequence"/>
</dbReference>
<sequence length="569" mass="64022">MSTRMQDAPVVVIRRLATYTDSASLVKLAATCRWMWLQVRDQRDNWWHRFHAEYPREDDRHMAWLRWYIRRTTATAKIDAGTAALGPRSLDWFQAYRWRCATEMRWFGGGEQYRLITDAPLADEHQQQQQYRVLQRILVERSTLSECAYLEQCQSANDPREDPVWHRRRLHYVNMSPHLVEVWRLRMSGSFIVAAVRSTRRRPAGEANDADILVWPTHQAHRTRPHRVPGCWGSAFSLRDHWLLVSGAAAASTGSAHTTRIYNLHTRKWCSGSIEGSKVSAFFQRTDRRTALVVHADVDRKRATTTTTTTTKGPGGVLQVLTWSVWRFDAHAAPKRDAQCLATGSCHMPRFVNNDAPIRRIDDRRALLCGVNTRASFASTGRRSRRNNNATATANEDDGNGNGNGNGEDAMAPITVGVLHNAGIDDPFTRTAAMMPTWSQLIEAKEFVPLIVPQQLLVLHPQAWSILDLNTGALLRRIETQALDEQLSRFHWNGIARQQLDAGALADACVVTTNKKGNLLVVDLVRTDRARVLDMPESSASYGTPVLHGGSANALVVEVGDKYVIVDAA</sequence>
<protein>
    <submittedName>
        <fullName evidence="2">Uncharacterized protein</fullName>
    </submittedName>
</protein>
<keyword evidence="3" id="KW-1185">Reference proteome</keyword>
<feature type="region of interest" description="Disordered" evidence="1">
    <location>
        <begin position="378"/>
        <end position="409"/>
    </location>
</feature>
<reference evidence="3" key="1">
    <citation type="journal article" date="2018" name="Nat. Microbiol.">
        <title>Leveraging single-cell genomics to expand the fungal tree of life.</title>
        <authorList>
            <person name="Ahrendt S.R."/>
            <person name="Quandt C.A."/>
            <person name="Ciobanu D."/>
            <person name="Clum A."/>
            <person name="Salamov A."/>
            <person name="Andreopoulos B."/>
            <person name="Cheng J.F."/>
            <person name="Woyke T."/>
            <person name="Pelin A."/>
            <person name="Henrissat B."/>
            <person name="Reynolds N.K."/>
            <person name="Benny G.L."/>
            <person name="Smith M.E."/>
            <person name="James T.Y."/>
            <person name="Grigoriev I.V."/>
        </authorList>
    </citation>
    <scope>NUCLEOTIDE SEQUENCE [LARGE SCALE GENOMIC DNA]</scope>
    <source>
        <strain evidence="3">RSA 468</strain>
    </source>
</reference>
<dbReference type="EMBL" id="ML003346">
    <property type="protein sequence ID" value="RKP34135.1"/>
    <property type="molecule type" value="Genomic_DNA"/>
</dbReference>
<evidence type="ECO:0000256" key="1">
    <source>
        <dbReference type="SAM" id="MobiDB-lite"/>
    </source>
</evidence>
<proteinExistence type="predicted"/>
<evidence type="ECO:0000313" key="3">
    <source>
        <dbReference type="Proteomes" id="UP000268162"/>
    </source>
</evidence>
<accession>A0A4P9ZLW5</accession>